<feature type="domain" description="Transcription regulator PadR N-terminal" evidence="1">
    <location>
        <begin position="28"/>
        <end position="98"/>
    </location>
</feature>
<dbReference type="InterPro" id="IPR005149">
    <property type="entry name" value="Tscrpt_reg_PadR_N"/>
</dbReference>
<evidence type="ECO:0000313" key="3">
    <source>
        <dbReference type="Proteomes" id="UP000640274"/>
    </source>
</evidence>
<dbReference type="InterPro" id="IPR036388">
    <property type="entry name" value="WH-like_DNA-bd_sf"/>
</dbReference>
<gene>
    <name evidence="2" type="ORF">JFN88_02090</name>
</gene>
<dbReference type="Pfam" id="PF03551">
    <property type="entry name" value="PadR"/>
    <property type="match status" value="1"/>
</dbReference>
<dbReference type="SUPFAM" id="SSF46785">
    <property type="entry name" value="Winged helix' DNA-binding domain"/>
    <property type="match status" value="1"/>
</dbReference>
<comment type="caution">
    <text evidence="2">The sequence shown here is derived from an EMBL/GenBank/DDBJ whole genome shotgun (WGS) entry which is preliminary data.</text>
</comment>
<accession>A0A934J4D9</accession>
<dbReference type="EMBL" id="JAELUP010000004">
    <property type="protein sequence ID" value="MBJ6360112.1"/>
    <property type="molecule type" value="Genomic_DNA"/>
</dbReference>
<proteinExistence type="predicted"/>
<dbReference type="Gene3D" id="1.10.10.10">
    <property type="entry name" value="Winged helix-like DNA-binding domain superfamily/Winged helix DNA-binding domain"/>
    <property type="match status" value="1"/>
</dbReference>
<protein>
    <submittedName>
        <fullName evidence="2">Helix-turn-helix transcriptional regulator</fullName>
    </submittedName>
</protein>
<dbReference type="Proteomes" id="UP000640274">
    <property type="component" value="Unassembled WGS sequence"/>
</dbReference>
<evidence type="ECO:0000313" key="2">
    <source>
        <dbReference type="EMBL" id="MBJ6360112.1"/>
    </source>
</evidence>
<evidence type="ECO:0000259" key="1">
    <source>
        <dbReference type="Pfam" id="PF03551"/>
    </source>
</evidence>
<name>A0A934J4D9_9BACL</name>
<sequence length="127" mass="14813">MKDYDTDIEKESSLGHVVKVQHVIDFLVLAELQNGRRYGKQLDRVITTALQGVGVNDSYLAQRLKKLAEKGHAASQWDDDNRYNRFYEITDSGLEYFRQLQRDLPERVALALKVYKLFENTIKKHQV</sequence>
<keyword evidence="3" id="KW-1185">Reference proteome</keyword>
<reference evidence="2" key="1">
    <citation type="submission" date="2020-12" db="EMBL/GenBank/DDBJ databases">
        <authorList>
            <person name="Huq M.A."/>
        </authorList>
    </citation>
    <scope>NUCLEOTIDE SEQUENCE</scope>
    <source>
        <strain evidence="2">MAHUQ-46</strain>
    </source>
</reference>
<dbReference type="InterPro" id="IPR036390">
    <property type="entry name" value="WH_DNA-bd_sf"/>
</dbReference>
<dbReference type="RefSeq" id="WP_199017631.1">
    <property type="nucleotide sequence ID" value="NZ_JAELUP010000004.1"/>
</dbReference>
<dbReference type="AlphaFoldDB" id="A0A934J4D9"/>
<organism evidence="2 3">
    <name type="scientific">Paenibacillus roseus</name>
    <dbReference type="NCBI Taxonomy" id="2798579"/>
    <lineage>
        <taxon>Bacteria</taxon>
        <taxon>Bacillati</taxon>
        <taxon>Bacillota</taxon>
        <taxon>Bacilli</taxon>
        <taxon>Bacillales</taxon>
        <taxon>Paenibacillaceae</taxon>
        <taxon>Paenibacillus</taxon>
    </lineage>
</organism>